<keyword evidence="2" id="KW-0812">Transmembrane</keyword>
<keyword evidence="1" id="KW-1003">Cell membrane</keyword>
<accession>A0A348WBI9</accession>
<dbReference type="GO" id="GO:0005886">
    <property type="term" value="C:plasma membrane"/>
    <property type="evidence" value="ECO:0007669"/>
    <property type="project" value="UniProtKB-SubCell"/>
</dbReference>
<keyword evidence="1" id="KW-0997">Cell inner membrane</keyword>
<gene>
    <name evidence="4" type="ORF">DCS45_08505</name>
</gene>
<keyword evidence="2" id="KW-0472">Membrane</keyword>
<feature type="transmembrane region" description="Helical" evidence="2">
    <location>
        <begin position="21"/>
        <end position="43"/>
    </location>
</feature>
<dbReference type="EMBL" id="DMVW01000086">
    <property type="protein sequence ID" value="HAR51901.1"/>
    <property type="molecule type" value="Genomic_DNA"/>
</dbReference>
<name>A0A348WBI9_9RHOB</name>
<evidence type="ECO:0000313" key="4">
    <source>
        <dbReference type="EMBL" id="HAR51901.1"/>
    </source>
</evidence>
<organism evidence="4 5">
    <name type="scientific">Roseovarius nubinhibens</name>
    <dbReference type="NCBI Taxonomy" id="314263"/>
    <lineage>
        <taxon>Bacteria</taxon>
        <taxon>Pseudomonadati</taxon>
        <taxon>Pseudomonadota</taxon>
        <taxon>Alphaproteobacteria</taxon>
        <taxon>Rhodobacterales</taxon>
        <taxon>Roseobacteraceae</taxon>
        <taxon>Roseovarius</taxon>
    </lineage>
</organism>
<sequence>VGMFVYRSLKLRHLPDIILRAALTSAAVLLILGAARAFAWILIIEG</sequence>
<comment type="subcellular location">
    <subcellularLocation>
        <location evidence="1">Cell inner membrane</location>
        <topology evidence="1">Multi-pass membrane protein</topology>
    </subcellularLocation>
</comment>
<evidence type="ECO:0000256" key="2">
    <source>
        <dbReference type="SAM" id="Phobius"/>
    </source>
</evidence>
<dbReference type="Proteomes" id="UP000264719">
    <property type="component" value="Unassembled WGS sequence"/>
</dbReference>
<proteinExistence type="predicted"/>
<evidence type="ECO:0000256" key="1">
    <source>
        <dbReference type="RuleBase" id="RU369079"/>
    </source>
</evidence>
<dbReference type="Pfam" id="PF06808">
    <property type="entry name" value="DctM"/>
    <property type="match status" value="1"/>
</dbReference>
<comment type="caution">
    <text evidence="4">The sequence shown here is derived from an EMBL/GenBank/DDBJ whole genome shotgun (WGS) entry which is preliminary data.</text>
</comment>
<comment type="function">
    <text evidence="1">Part of the tripartite ATP-independent periplasmic (TRAP) transport system.</text>
</comment>
<protein>
    <submittedName>
        <fullName evidence="4">TRAP transporter large permease</fullName>
    </submittedName>
</protein>
<dbReference type="InterPro" id="IPR010656">
    <property type="entry name" value="DctM"/>
</dbReference>
<feature type="non-terminal residue" evidence="4">
    <location>
        <position position="1"/>
    </location>
</feature>
<dbReference type="GO" id="GO:0022857">
    <property type="term" value="F:transmembrane transporter activity"/>
    <property type="evidence" value="ECO:0007669"/>
    <property type="project" value="UniProtKB-UniRule"/>
</dbReference>
<feature type="domain" description="TRAP C4-dicarboxylate transport system permease DctM subunit" evidence="3">
    <location>
        <begin position="1"/>
        <end position="46"/>
    </location>
</feature>
<keyword evidence="1" id="KW-0813">Transport</keyword>
<keyword evidence="2" id="KW-1133">Transmembrane helix</keyword>
<feature type="non-terminal residue" evidence="4">
    <location>
        <position position="46"/>
    </location>
</feature>
<dbReference type="AlphaFoldDB" id="A0A348WBI9"/>
<evidence type="ECO:0000259" key="3">
    <source>
        <dbReference type="Pfam" id="PF06808"/>
    </source>
</evidence>
<evidence type="ECO:0000313" key="5">
    <source>
        <dbReference type="Proteomes" id="UP000264719"/>
    </source>
</evidence>
<reference evidence="4 5" key="1">
    <citation type="journal article" date="2018" name="Nat. Biotechnol.">
        <title>A standardized bacterial taxonomy based on genome phylogeny substantially revises the tree of life.</title>
        <authorList>
            <person name="Parks D.H."/>
            <person name="Chuvochina M."/>
            <person name="Waite D.W."/>
            <person name="Rinke C."/>
            <person name="Skarshewski A."/>
            <person name="Chaumeil P.A."/>
            <person name="Hugenholtz P."/>
        </authorList>
    </citation>
    <scope>NUCLEOTIDE SEQUENCE [LARGE SCALE GENOMIC DNA]</scope>
    <source>
        <strain evidence="4">UBA9169</strain>
    </source>
</reference>